<reference evidence="8 9" key="1">
    <citation type="journal article" date="2022" name="Genome Biol. Evol.">
        <title>Host diet, physiology and behaviors set the stage for Lachnospiraceae cladogenesis.</title>
        <authorList>
            <person name="Vera-Ponce De Leon A."/>
            <person name="Schneider M."/>
            <person name="Jahnes B.C."/>
            <person name="Sadowski V."/>
            <person name="Camuy-Velez L.A."/>
            <person name="Duan J."/>
            <person name="Sabree Z.L."/>
        </authorList>
    </citation>
    <scope>NUCLEOTIDE SEQUENCE [LARGE SCALE GENOMIC DNA]</scope>
    <source>
        <strain evidence="8 9">PAL227</strain>
    </source>
</reference>
<dbReference type="InterPro" id="IPR052536">
    <property type="entry name" value="ABC-4_Integral_Memb_Prot"/>
</dbReference>
<sequence>MRSSLYVKLAKTNIVTNRKTYIPYIITAVLTVAMFLIMANLRFSESVAGIEKATLQMILNFGVIIIGAFALIFLFYTNSFLIKRRKKELGIYNILGMEKRHVRRMITLESLFVSLTGIVGGVIIGLLLSRLMYMILQKMVRYDNGLDFEVSMKAIWITLILFGGIFFLILLANLFTIQMTNPIELLRGGKVGEREPKSKWILGAIGLVAIAAGYYIAVTTESPVAALNTFFVAVVLVIIGTYGIFMAGSIIFLKLLKKNKKFYYQTNHFVAVSGMIYRMKQNAVGLANICILSTALLVTISTTVSLYAGMTDMIGHSFPNEIQVALTGGTDEERERLPQRVDEFLADKGHPVKESSYYTLRDTVVVKEGGKLISPALYGSTPTTSQMAQVILMTLDSYNRNTGQKLNLDQNEVLLYTNDKFTDNELTINEQTFAIKKQVKDLENDINNVNVQILEQSYLVVFNDRETILGVLPEEDQDIYDTYGVDFNGSVSEKLEMSESIQQLNQEFGEKLTFSSKENATKMYYVLVGGLLFIGTYFGALFLMATVLIIYYKQISEGYDDKERFGIMKKVGMSKREISKAIKSQVLLVFFLPLIVAVVHVFFAFPVVRKLLAILYLENVGIFMIATAVTILVFALIYCLVYVITAREYYKIVE</sequence>
<feature type="transmembrane region" description="Helical" evidence="6">
    <location>
        <begin position="53"/>
        <end position="76"/>
    </location>
</feature>
<dbReference type="Proteomes" id="UP001523565">
    <property type="component" value="Unassembled WGS sequence"/>
</dbReference>
<accession>A0ABT1EGQ9</accession>
<keyword evidence="4 6" id="KW-1133">Transmembrane helix</keyword>
<dbReference type="EMBL" id="JAMZFV010000007">
    <property type="protein sequence ID" value="MCP1109883.1"/>
    <property type="molecule type" value="Genomic_DNA"/>
</dbReference>
<dbReference type="PANTHER" id="PTHR46795">
    <property type="entry name" value="ABC TRANSPORTER PERMEASE-RELATED-RELATED"/>
    <property type="match status" value="1"/>
</dbReference>
<comment type="similarity">
    <text evidence="6">Belongs to the ABC-4 integral membrane protein family.</text>
</comment>
<organism evidence="8 9">
    <name type="scientific">Ohessyouella blattaphilus</name>
    <dbReference type="NCBI Taxonomy" id="2949333"/>
    <lineage>
        <taxon>Bacteria</taxon>
        <taxon>Bacillati</taxon>
        <taxon>Bacillota</taxon>
        <taxon>Clostridia</taxon>
        <taxon>Lachnospirales</taxon>
        <taxon>Lachnospiraceae</taxon>
        <taxon>Ohessyouella</taxon>
    </lineage>
</organism>
<feature type="transmembrane region" description="Helical" evidence="6">
    <location>
        <begin position="620"/>
        <end position="644"/>
    </location>
</feature>
<feature type="domain" description="ABC3 transporter permease C-terminal" evidence="7">
    <location>
        <begin position="61"/>
        <end position="175"/>
    </location>
</feature>
<evidence type="ECO:0000256" key="1">
    <source>
        <dbReference type="ARBA" id="ARBA00004651"/>
    </source>
</evidence>
<feature type="transmembrane region" description="Helical" evidence="6">
    <location>
        <begin position="155"/>
        <end position="179"/>
    </location>
</feature>
<evidence type="ECO:0000256" key="5">
    <source>
        <dbReference type="ARBA" id="ARBA00023136"/>
    </source>
</evidence>
<evidence type="ECO:0000313" key="8">
    <source>
        <dbReference type="EMBL" id="MCP1109883.1"/>
    </source>
</evidence>
<dbReference type="InterPro" id="IPR003838">
    <property type="entry name" value="ABC3_permease_C"/>
</dbReference>
<protein>
    <submittedName>
        <fullName evidence="8">ABC transporter permease</fullName>
    </submittedName>
</protein>
<dbReference type="PIRSF" id="PIRSF018968">
    <property type="entry name" value="ABC_permease_BceB"/>
    <property type="match status" value="1"/>
</dbReference>
<keyword evidence="6" id="KW-0813">Transport</keyword>
<evidence type="ECO:0000256" key="3">
    <source>
        <dbReference type="ARBA" id="ARBA00022692"/>
    </source>
</evidence>
<dbReference type="InterPro" id="IPR027022">
    <property type="entry name" value="ABC_permease_BceB-typ"/>
</dbReference>
<feature type="transmembrane region" description="Helical" evidence="6">
    <location>
        <begin position="523"/>
        <end position="552"/>
    </location>
</feature>
<name>A0ABT1EGQ9_9FIRM</name>
<comment type="caution">
    <text evidence="8">The sequence shown here is derived from an EMBL/GenBank/DDBJ whole genome shotgun (WGS) entry which is preliminary data.</text>
</comment>
<gene>
    <name evidence="8" type="ORF">NK118_06435</name>
</gene>
<feature type="domain" description="ABC3 transporter permease C-terminal" evidence="7">
    <location>
        <begin position="538"/>
        <end position="651"/>
    </location>
</feature>
<dbReference type="RefSeq" id="WP_262068764.1">
    <property type="nucleotide sequence ID" value="NZ_JAMXOC010000007.1"/>
</dbReference>
<dbReference type="Pfam" id="PF02687">
    <property type="entry name" value="FtsX"/>
    <property type="match status" value="2"/>
</dbReference>
<feature type="transmembrane region" description="Helical" evidence="6">
    <location>
        <begin position="586"/>
        <end position="608"/>
    </location>
</feature>
<proteinExistence type="inferred from homology"/>
<comment type="subcellular location">
    <subcellularLocation>
        <location evidence="1 6">Cell membrane</location>
        <topology evidence="1 6">Multi-pass membrane protein</topology>
    </subcellularLocation>
</comment>
<dbReference type="PANTHER" id="PTHR46795:SF3">
    <property type="entry name" value="ABC TRANSPORTER PERMEASE"/>
    <property type="match status" value="1"/>
</dbReference>
<feature type="transmembrane region" description="Helical" evidence="6">
    <location>
        <begin position="285"/>
        <end position="310"/>
    </location>
</feature>
<feature type="transmembrane region" description="Helical" evidence="6">
    <location>
        <begin position="200"/>
        <end position="218"/>
    </location>
</feature>
<evidence type="ECO:0000256" key="6">
    <source>
        <dbReference type="PIRNR" id="PIRNR018968"/>
    </source>
</evidence>
<keyword evidence="3 6" id="KW-0812">Transmembrane</keyword>
<evidence type="ECO:0000256" key="4">
    <source>
        <dbReference type="ARBA" id="ARBA00022989"/>
    </source>
</evidence>
<evidence type="ECO:0000313" key="9">
    <source>
        <dbReference type="Proteomes" id="UP001523565"/>
    </source>
</evidence>
<feature type="transmembrane region" description="Helical" evidence="6">
    <location>
        <begin position="110"/>
        <end position="135"/>
    </location>
</feature>
<feature type="transmembrane region" description="Helical" evidence="6">
    <location>
        <begin position="21"/>
        <end position="41"/>
    </location>
</feature>
<keyword evidence="5 6" id="KW-0472">Membrane</keyword>
<feature type="transmembrane region" description="Helical" evidence="6">
    <location>
        <begin position="230"/>
        <end position="253"/>
    </location>
</feature>
<evidence type="ECO:0000256" key="2">
    <source>
        <dbReference type="ARBA" id="ARBA00022475"/>
    </source>
</evidence>
<keyword evidence="2 6" id="KW-1003">Cell membrane</keyword>
<keyword evidence="9" id="KW-1185">Reference proteome</keyword>
<evidence type="ECO:0000259" key="7">
    <source>
        <dbReference type="Pfam" id="PF02687"/>
    </source>
</evidence>